<dbReference type="EMBL" id="PFNL01000116">
    <property type="protein sequence ID" value="PIZ45982.1"/>
    <property type="molecule type" value="Genomic_DNA"/>
</dbReference>
<dbReference type="GO" id="GO:0003677">
    <property type="term" value="F:DNA binding"/>
    <property type="evidence" value="ECO:0007669"/>
    <property type="project" value="UniProtKB-UniRule"/>
</dbReference>
<dbReference type="CDD" id="cd00383">
    <property type="entry name" value="trans_reg_C"/>
    <property type="match status" value="1"/>
</dbReference>
<dbReference type="Pfam" id="PF00486">
    <property type="entry name" value="Trans_reg_C"/>
    <property type="match status" value="1"/>
</dbReference>
<sequence>MGLLYNKNMPNQPKYDGYISTAQEAFSQFRPTTFMGVCGCSRNYLFSMFSQLIGPSSKPYPIVCIDLAGTNGIDSQIAQILSLNISTKLSVSDIGSTIPEIIAFIDTFASSNKLGLCINLPYLEPLNKDLMQGLSQLFSTHRWNFSYVLFANSDILSDPLLNNHTISKRIRNSCNFIAPYNKEDSKRILQIIVDQSKDHSLSSTTEDKLLTLSGGHPGLLKSLLKTFNSDPKSISNADLDELPIIKNTLQRIATSLPESTLKVLIETINSRVSNDDSPALQLAKDLGILTSNGSIFSILFKDYLQNLDPETISKGSIYSTLTRSERNLYNLFTENVGLIVTRDMIADVIWGVNSTAIYSDWALDQLVYSLRKKMEELPNSGKIMTKRGEGYVYEQ</sequence>
<proteinExistence type="predicted"/>
<dbReference type="SMART" id="SM00862">
    <property type="entry name" value="Trans_reg_C"/>
    <property type="match status" value="1"/>
</dbReference>
<evidence type="ECO:0000259" key="3">
    <source>
        <dbReference type="PROSITE" id="PS51755"/>
    </source>
</evidence>
<organism evidence="4 5">
    <name type="scientific">candidate division WWE3 bacterium CG_4_10_14_0_2_um_filter_41_14</name>
    <dbReference type="NCBI Taxonomy" id="1975072"/>
    <lineage>
        <taxon>Bacteria</taxon>
        <taxon>Katanobacteria</taxon>
    </lineage>
</organism>
<comment type="caution">
    <text evidence="4">The sequence shown here is derived from an EMBL/GenBank/DDBJ whole genome shotgun (WGS) entry which is preliminary data.</text>
</comment>
<dbReference type="AlphaFoldDB" id="A0A2M7TI20"/>
<keyword evidence="1 2" id="KW-0238">DNA-binding</keyword>
<dbReference type="GO" id="GO:0006355">
    <property type="term" value="P:regulation of DNA-templated transcription"/>
    <property type="evidence" value="ECO:0007669"/>
    <property type="project" value="InterPro"/>
</dbReference>
<dbReference type="PROSITE" id="PS51755">
    <property type="entry name" value="OMPR_PHOB"/>
    <property type="match status" value="1"/>
</dbReference>
<dbReference type="GO" id="GO:0000160">
    <property type="term" value="P:phosphorelay signal transduction system"/>
    <property type="evidence" value="ECO:0007669"/>
    <property type="project" value="InterPro"/>
</dbReference>
<dbReference type="Gene3D" id="1.10.10.10">
    <property type="entry name" value="Winged helix-like DNA-binding domain superfamily/Winged helix DNA-binding domain"/>
    <property type="match status" value="1"/>
</dbReference>
<gene>
    <name evidence="4" type="ORF">COY32_04300</name>
</gene>
<dbReference type="Proteomes" id="UP000228920">
    <property type="component" value="Unassembled WGS sequence"/>
</dbReference>
<dbReference type="InterPro" id="IPR036388">
    <property type="entry name" value="WH-like_DNA-bd_sf"/>
</dbReference>
<name>A0A2M7TI20_UNCKA</name>
<evidence type="ECO:0000256" key="1">
    <source>
        <dbReference type="ARBA" id="ARBA00023125"/>
    </source>
</evidence>
<dbReference type="InterPro" id="IPR001867">
    <property type="entry name" value="OmpR/PhoB-type_DNA-bd"/>
</dbReference>
<evidence type="ECO:0000256" key="2">
    <source>
        <dbReference type="PROSITE-ProRule" id="PRU01091"/>
    </source>
</evidence>
<accession>A0A2M7TI20</accession>
<reference evidence="5" key="1">
    <citation type="submission" date="2017-09" db="EMBL/GenBank/DDBJ databases">
        <title>Depth-based differentiation of microbial function through sediment-hosted aquifers and enrichment of novel symbionts in the deep terrestrial subsurface.</title>
        <authorList>
            <person name="Probst A.J."/>
            <person name="Ladd B."/>
            <person name="Jarett J.K."/>
            <person name="Geller-Mcgrath D.E."/>
            <person name="Sieber C.M.K."/>
            <person name="Emerson J.B."/>
            <person name="Anantharaman K."/>
            <person name="Thomas B.C."/>
            <person name="Malmstrom R."/>
            <person name="Stieglmeier M."/>
            <person name="Klingl A."/>
            <person name="Woyke T."/>
            <person name="Ryan C.M."/>
            <person name="Banfield J.F."/>
        </authorList>
    </citation>
    <scope>NUCLEOTIDE SEQUENCE [LARGE SCALE GENOMIC DNA]</scope>
</reference>
<evidence type="ECO:0000313" key="4">
    <source>
        <dbReference type="EMBL" id="PIZ45982.1"/>
    </source>
</evidence>
<evidence type="ECO:0000313" key="5">
    <source>
        <dbReference type="Proteomes" id="UP000228920"/>
    </source>
</evidence>
<feature type="domain" description="OmpR/PhoB-type" evidence="3">
    <location>
        <begin position="295"/>
        <end position="395"/>
    </location>
</feature>
<dbReference type="InterPro" id="IPR016032">
    <property type="entry name" value="Sig_transdc_resp-reg_C-effctor"/>
</dbReference>
<feature type="DNA-binding region" description="OmpR/PhoB-type" evidence="2">
    <location>
        <begin position="295"/>
        <end position="395"/>
    </location>
</feature>
<protein>
    <recommendedName>
        <fullName evidence="3">OmpR/PhoB-type domain-containing protein</fullName>
    </recommendedName>
</protein>
<dbReference type="SUPFAM" id="SSF46894">
    <property type="entry name" value="C-terminal effector domain of the bipartite response regulators"/>
    <property type="match status" value="1"/>
</dbReference>